<keyword evidence="3" id="KW-1185">Reference proteome</keyword>
<evidence type="ECO:0000313" key="2">
    <source>
        <dbReference type="EMBL" id="WGL15898.1"/>
    </source>
</evidence>
<dbReference type="Gene3D" id="3.10.180.10">
    <property type="entry name" value="2,3-Dihydroxybiphenyl 1,2-Dioxygenase, domain 1"/>
    <property type="match status" value="1"/>
</dbReference>
<dbReference type="SUPFAM" id="SSF54593">
    <property type="entry name" value="Glyoxalase/Bleomycin resistance protein/Dihydroxybiphenyl dioxygenase"/>
    <property type="match status" value="1"/>
</dbReference>
<dbReference type="Pfam" id="PF22677">
    <property type="entry name" value="Ble-like_N"/>
    <property type="match status" value="1"/>
</dbReference>
<dbReference type="RefSeq" id="WP_280319085.1">
    <property type="nucleotide sequence ID" value="NZ_CP118605.1"/>
</dbReference>
<evidence type="ECO:0000313" key="3">
    <source>
        <dbReference type="Proteomes" id="UP001236500"/>
    </source>
</evidence>
<proteinExistence type="predicted"/>
<protein>
    <submittedName>
        <fullName evidence="2">VOC family protein</fullName>
    </submittedName>
</protein>
<dbReference type="InterPro" id="IPR053863">
    <property type="entry name" value="Glyoxy/Ble-like_N"/>
</dbReference>
<evidence type="ECO:0000259" key="1">
    <source>
        <dbReference type="PROSITE" id="PS51819"/>
    </source>
</evidence>
<dbReference type="InterPro" id="IPR029068">
    <property type="entry name" value="Glyas_Bleomycin-R_OHBP_Dase"/>
</dbReference>
<reference evidence="2 3" key="1">
    <citation type="submission" date="2023-02" db="EMBL/GenBank/DDBJ databases">
        <title>Description and genomic characterization of Microbulbifer bruguierae sp. nov., isolated from the sediment of mangrove plant Bruguiera sexangula.</title>
        <authorList>
            <person name="Long M."/>
        </authorList>
    </citation>
    <scope>NUCLEOTIDE SEQUENCE [LARGE SCALE GENOMIC DNA]</scope>
    <source>
        <strain evidence="2 3">H12</strain>
    </source>
</reference>
<name>A0ABY8NAR7_9GAMM</name>
<dbReference type="CDD" id="cd09012">
    <property type="entry name" value="VOC_like"/>
    <property type="match status" value="1"/>
</dbReference>
<dbReference type="PROSITE" id="PS51819">
    <property type="entry name" value="VOC"/>
    <property type="match status" value="1"/>
</dbReference>
<gene>
    <name evidence="2" type="ORF">PVT68_14105</name>
</gene>
<feature type="domain" description="VOC" evidence="1">
    <location>
        <begin position="3"/>
        <end position="128"/>
    </location>
</feature>
<dbReference type="EMBL" id="CP118605">
    <property type="protein sequence ID" value="WGL15898.1"/>
    <property type="molecule type" value="Genomic_DNA"/>
</dbReference>
<organism evidence="2 3">
    <name type="scientific">Microbulbifer bruguierae</name>
    <dbReference type="NCBI Taxonomy" id="3029061"/>
    <lineage>
        <taxon>Bacteria</taxon>
        <taxon>Pseudomonadati</taxon>
        <taxon>Pseudomonadota</taxon>
        <taxon>Gammaproteobacteria</taxon>
        <taxon>Cellvibrionales</taxon>
        <taxon>Microbulbiferaceae</taxon>
        <taxon>Microbulbifer</taxon>
    </lineage>
</organism>
<accession>A0ABY8NAR7</accession>
<dbReference type="PANTHER" id="PTHR36503:SF2">
    <property type="entry name" value="BLR2408 PROTEIN"/>
    <property type="match status" value="1"/>
</dbReference>
<dbReference type="PANTHER" id="PTHR36503">
    <property type="entry name" value="BLR2520 PROTEIN"/>
    <property type="match status" value="1"/>
</dbReference>
<sequence length="138" mass="15429">MSRMMFVNLPVTDLGKSVEFFSELGFEFNPRFTDETATCMIIGESNFAMLLTHEKFLSFTPGLAICDTRTSTEVLVCLSAESRAEVDALLDKAVAAGGSDFREPEDYGFMYGRSFRDLDGHIWEIMWMDPAAIEQADG</sequence>
<dbReference type="InterPro" id="IPR037523">
    <property type="entry name" value="VOC_core"/>
</dbReference>
<dbReference type="Proteomes" id="UP001236500">
    <property type="component" value="Chromosome"/>
</dbReference>